<comment type="caution">
    <text evidence="2">The sequence shown here is derived from an EMBL/GenBank/DDBJ whole genome shotgun (WGS) entry which is preliminary data.</text>
</comment>
<dbReference type="Gene3D" id="2.130.10.130">
    <property type="entry name" value="Integrin alpha, N-terminal"/>
    <property type="match status" value="2"/>
</dbReference>
<dbReference type="EMBL" id="DTGZ01000121">
    <property type="protein sequence ID" value="HGV97927.1"/>
    <property type="molecule type" value="Genomic_DNA"/>
</dbReference>
<keyword evidence="1" id="KW-0732">Signal</keyword>
<protein>
    <submittedName>
        <fullName evidence="2">T9SS type A sorting domain-containing protein</fullName>
    </submittedName>
</protein>
<proteinExistence type="predicted"/>
<reference evidence="2" key="1">
    <citation type="journal article" date="2020" name="mSystems">
        <title>Genome- and Community-Level Interaction Insights into Carbon Utilization and Element Cycling Functions of Hydrothermarchaeota in Hydrothermal Sediment.</title>
        <authorList>
            <person name="Zhou Z."/>
            <person name="Liu Y."/>
            <person name="Xu W."/>
            <person name="Pan J."/>
            <person name="Luo Z.H."/>
            <person name="Li M."/>
        </authorList>
    </citation>
    <scope>NUCLEOTIDE SEQUENCE [LARGE SCALE GENOMIC DNA]</scope>
    <source>
        <strain evidence="2">SpSt-774</strain>
    </source>
</reference>
<dbReference type="InterPro" id="IPR026444">
    <property type="entry name" value="Secre_tail"/>
</dbReference>
<evidence type="ECO:0000256" key="1">
    <source>
        <dbReference type="ARBA" id="ARBA00022729"/>
    </source>
</evidence>
<gene>
    <name evidence="2" type="ORF">ENV60_06495</name>
</gene>
<dbReference type="PANTHER" id="PTHR46580:SF4">
    <property type="entry name" value="ATP_GTP-BINDING PROTEIN"/>
    <property type="match status" value="1"/>
</dbReference>
<accession>A0A7C4TBY0</accession>
<name>A0A7C4TBY0_UNCW3</name>
<dbReference type="Pfam" id="PF13517">
    <property type="entry name" value="FG-GAP_3"/>
    <property type="match status" value="3"/>
</dbReference>
<dbReference type="PANTHER" id="PTHR46580">
    <property type="entry name" value="SENSOR KINASE-RELATED"/>
    <property type="match status" value="1"/>
</dbReference>
<sequence>MELKINHFVIGIIISLCFSFSENSDGKKITMRDLLVRSKKPEVNFNIGHHFEPKSGREIPLENFPFWISDPVGYAVWGAHLADITGDGYPEVILISEQSPNYLFINHNGIPSTSPDWISNDMDFNVFATFGDYDNDGDLDMAVGAYAFLGGRASLYRNDNGMLTQNPVWNAGYTGGTWCGWGDVDNDGDLDLAITDFYQFPAVFMNDNGVLETYPSWTGWDYSMDFGGAWIDVDNDGDLDLAVGGYGWQQNVPILRIYKNDNGVLENIASWQSYQPPWAPLGATLAAGDIDNDSWIDIAAVHSLIYNAPDLIYKNYEGTLGMVPYQEFYNSGCTCGAVWGDIDGDGFLDLAVNNNNEDIGQIYVFQNAGGLLYISPTWNSTTPSGLGIDLGDIDQDGLVYREDTLIGNGVKKLFYTTKMPFHKLQEITVSEIPVPISDYCYDFKAGWISLKNTPPSGAEIVIKYTYSLDLDLLASGDNTCQGYLFRNISTGIKEIANRGLIKGSFKICSNPVHQGNLQFVYSLKARSFVQCDLYDCMGRNIGTLIKSIQPSGVYRFNKTLNIPSGSYFVVLKAGDEIVTQKIIVIQ</sequence>
<dbReference type="InterPro" id="IPR013517">
    <property type="entry name" value="FG-GAP"/>
</dbReference>
<evidence type="ECO:0000313" key="2">
    <source>
        <dbReference type="EMBL" id="HGV97927.1"/>
    </source>
</evidence>
<dbReference type="AlphaFoldDB" id="A0A7C4TBY0"/>
<organism evidence="2">
    <name type="scientific">candidate division WOR-3 bacterium</name>
    <dbReference type="NCBI Taxonomy" id="2052148"/>
    <lineage>
        <taxon>Bacteria</taxon>
        <taxon>Bacteria division WOR-3</taxon>
    </lineage>
</organism>
<dbReference type="NCBIfam" id="TIGR04183">
    <property type="entry name" value="Por_Secre_tail"/>
    <property type="match status" value="1"/>
</dbReference>
<dbReference type="SUPFAM" id="SSF69318">
    <property type="entry name" value="Integrin alpha N-terminal domain"/>
    <property type="match status" value="2"/>
</dbReference>
<dbReference type="InterPro" id="IPR028994">
    <property type="entry name" value="Integrin_alpha_N"/>
</dbReference>